<dbReference type="PANTHER" id="PTHR11592:SF88">
    <property type="entry name" value="GLUTATHIONE PEROXIDASE-RELATED"/>
    <property type="match status" value="1"/>
</dbReference>
<dbReference type="Gene3D" id="3.40.30.10">
    <property type="entry name" value="Glutaredoxin"/>
    <property type="match status" value="1"/>
</dbReference>
<comment type="subcellular location">
    <subcellularLocation>
        <location evidence="2">Secreted</location>
    </subcellularLocation>
</comment>
<keyword evidence="15" id="KW-1185">Reference proteome</keyword>
<comment type="similarity">
    <text evidence="3 12">Belongs to the glutathione peroxidase family.</text>
</comment>
<dbReference type="GO" id="GO:0004602">
    <property type="term" value="F:glutathione peroxidase activity"/>
    <property type="evidence" value="ECO:0007669"/>
    <property type="project" value="UniProtKB-EC"/>
</dbReference>
<feature type="active site" evidence="11">
    <location>
        <position position="66"/>
    </location>
</feature>
<evidence type="ECO:0000256" key="12">
    <source>
        <dbReference type="RuleBase" id="RU000499"/>
    </source>
</evidence>
<sequence>MKYPGLVYRLKITGPKNINVDSRWTKCESSNRTIYDFEVEDLEGQRRDLNEYRGKILLIINVATFCAFTKQYLDFNPLIEANSDINLEILAFPCNQFGLQEPAENHEILNGLMHVRPGHGWKPHKNLHIYGKVKVNGDDQHPLFEFLKDSCPQTVKTIGKPSEMMYEPIRANDITWNFEKFLIDKNGIVRYRFHPTAWKNGDIVQKFIQTLANNKQTIKK</sequence>
<dbReference type="STRING" id="318479.A0A0N4UD18"/>
<dbReference type="AlphaFoldDB" id="A0A0N4UD18"/>
<evidence type="ECO:0000256" key="1">
    <source>
        <dbReference type="ARBA" id="ARBA00000217"/>
    </source>
</evidence>
<dbReference type="PROSITE" id="PS00460">
    <property type="entry name" value="GLUTATHIONE_PEROXID_1"/>
    <property type="match status" value="1"/>
</dbReference>
<evidence type="ECO:0000256" key="4">
    <source>
        <dbReference type="ARBA" id="ARBA00011881"/>
    </source>
</evidence>
<dbReference type="OrthoDB" id="446890at2759"/>
<dbReference type="InterPro" id="IPR029759">
    <property type="entry name" value="GPX_AS"/>
</dbReference>
<evidence type="ECO:0000313" key="15">
    <source>
        <dbReference type="Proteomes" id="UP000274756"/>
    </source>
</evidence>
<reference evidence="13 15" key="2">
    <citation type="submission" date="2018-11" db="EMBL/GenBank/DDBJ databases">
        <authorList>
            <consortium name="Pathogen Informatics"/>
        </authorList>
    </citation>
    <scope>NUCLEOTIDE SEQUENCE [LARGE SCALE GENOMIC DNA]</scope>
</reference>
<protein>
    <recommendedName>
        <fullName evidence="5 12">Glutathione peroxidase</fullName>
    </recommendedName>
</protein>
<dbReference type="PRINTS" id="PR01011">
    <property type="entry name" value="GLUTPROXDASE"/>
</dbReference>
<dbReference type="Proteomes" id="UP000274756">
    <property type="component" value="Unassembled WGS sequence"/>
</dbReference>
<gene>
    <name evidence="13" type="ORF">DME_LOCUS8992</name>
</gene>
<dbReference type="GO" id="GO:0006979">
    <property type="term" value="P:response to oxidative stress"/>
    <property type="evidence" value="ECO:0007669"/>
    <property type="project" value="InterPro"/>
</dbReference>
<organism evidence="14 16">
    <name type="scientific">Dracunculus medinensis</name>
    <name type="common">Guinea worm</name>
    <dbReference type="NCBI Taxonomy" id="318479"/>
    <lineage>
        <taxon>Eukaryota</taxon>
        <taxon>Metazoa</taxon>
        <taxon>Ecdysozoa</taxon>
        <taxon>Nematoda</taxon>
        <taxon>Chromadorea</taxon>
        <taxon>Rhabditida</taxon>
        <taxon>Spirurina</taxon>
        <taxon>Dracunculoidea</taxon>
        <taxon>Dracunculidae</taxon>
        <taxon>Dracunculus</taxon>
    </lineage>
</organism>
<evidence type="ECO:0000256" key="8">
    <source>
        <dbReference type="ARBA" id="ARBA00022729"/>
    </source>
</evidence>
<dbReference type="WBParaSite" id="DME_0000519301-mRNA-1">
    <property type="protein sequence ID" value="DME_0000519301-mRNA-1"/>
    <property type="gene ID" value="DME_0000519301"/>
</dbReference>
<evidence type="ECO:0000313" key="13">
    <source>
        <dbReference type="EMBL" id="VDN59019.1"/>
    </source>
</evidence>
<evidence type="ECO:0000313" key="14">
    <source>
        <dbReference type="Proteomes" id="UP000038040"/>
    </source>
</evidence>
<dbReference type="Proteomes" id="UP000038040">
    <property type="component" value="Unplaced"/>
</dbReference>
<accession>A0A0N4UD18</accession>
<evidence type="ECO:0000256" key="2">
    <source>
        <dbReference type="ARBA" id="ARBA00004613"/>
    </source>
</evidence>
<dbReference type="PROSITE" id="PS00763">
    <property type="entry name" value="GLUTATHIONE_PEROXID_2"/>
    <property type="match status" value="1"/>
</dbReference>
<dbReference type="Pfam" id="PF00255">
    <property type="entry name" value="GSHPx"/>
    <property type="match status" value="1"/>
</dbReference>
<evidence type="ECO:0000256" key="6">
    <source>
        <dbReference type="ARBA" id="ARBA00022525"/>
    </source>
</evidence>
<dbReference type="GO" id="GO:0005576">
    <property type="term" value="C:extracellular region"/>
    <property type="evidence" value="ECO:0007669"/>
    <property type="project" value="UniProtKB-SubCell"/>
</dbReference>
<name>A0A0N4UD18_DRAME</name>
<dbReference type="SUPFAM" id="SSF52833">
    <property type="entry name" value="Thioredoxin-like"/>
    <property type="match status" value="1"/>
</dbReference>
<evidence type="ECO:0000256" key="10">
    <source>
        <dbReference type="ARBA" id="ARBA00023180"/>
    </source>
</evidence>
<evidence type="ECO:0000256" key="11">
    <source>
        <dbReference type="PIRSR" id="PIRSR000303-1"/>
    </source>
</evidence>
<evidence type="ECO:0000256" key="7">
    <source>
        <dbReference type="ARBA" id="ARBA00022559"/>
    </source>
</evidence>
<keyword evidence="7 12" id="KW-0575">Peroxidase</keyword>
<comment type="subunit">
    <text evidence="4">Homotetramer.</text>
</comment>
<dbReference type="PROSITE" id="PS51355">
    <property type="entry name" value="GLUTATHIONE_PEROXID_3"/>
    <property type="match status" value="1"/>
</dbReference>
<dbReference type="PANTHER" id="PTHR11592">
    <property type="entry name" value="GLUTATHIONE PEROXIDASE"/>
    <property type="match status" value="1"/>
</dbReference>
<dbReference type="InterPro" id="IPR000889">
    <property type="entry name" value="Glutathione_peroxidase"/>
</dbReference>
<keyword evidence="9 12" id="KW-0560">Oxidoreductase</keyword>
<evidence type="ECO:0000256" key="3">
    <source>
        <dbReference type="ARBA" id="ARBA00006926"/>
    </source>
</evidence>
<keyword evidence="10" id="KW-0325">Glycoprotein</keyword>
<reference evidence="16" key="1">
    <citation type="submission" date="2017-02" db="UniProtKB">
        <authorList>
            <consortium name="WormBaseParasite"/>
        </authorList>
    </citation>
    <scope>IDENTIFICATION</scope>
</reference>
<evidence type="ECO:0000256" key="5">
    <source>
        <dbReference type="ARBA" id="ARBA00012310"/>
    </source>
</evidence>
<comment type="catalytic activity">
    <reaction evidence="1">
        <text>2 glutathione + H2O2 = glutathione disulfide + 2 H2O</text>
        <dbReference type="Rhea" id="RHEA:16833"/>
        <dbReference type="ChEBI" id="CHEBI:15377"/>
        <dbReference type="ChEBI" id="CHEBI:16240"/>
        <dbReference type="ChEBI" id="CHEBI:57925"/>
        <dbReference type="ChEBI" id="CHEBI:58297"/>
        <dbReference type="EC" id="1.11.1.9"/>
    </reaction>
</comment>
<dbReference type="FunFam" id="3.40.30.10:FF:000283">
    <property type="entry name" value="Glutathione peroxidase"/>
    <property type="match status" value="1"/>
</dbReference>
<dbReference type="CDD" id="cd00340">
    <property type="entry name" value="GSH_Peroxidase"/>
    <property type="match status" value="1"/>
</dbReference>
<keyword evidence="6" id="KW-0964">Secreted</keyword>
<dbReference type="EMBL" id="UYYG01001175">
    <property type="protein sequence ID" value="VDN59019.1"/>
    <property type="molecule type" value="Genomic_DNA"/>
</dbReference>
<dbReference type="InterPro" id="IPR029760">
    <property type="entry name" value="GPX_CS"/>
</dbReference>
<evidence type="ECO:0000313" key="16">
    <source>
        <dbReference type="WBParaSite" id="DME_0000519301-mRNA-1"/>
    </source>
</evidence>
<keyword evidence="8" id="KW-0732">Signal</keyword>
<dbReference type="PIRSF" id="PIRSF000303">
    <property type="entry name" value="Glutathion_perox"/>
    <property type="match status" value="1"/>
</dbReference>
<evidence type="ECO:0000256" key="9">
    <source>
        <dbReference type="ARBA" id="ARBA00023002"/>
    </source>
</evidence>
<proteinExistence type="inferred from homology"/>
<dbReference type="InterPro" id="IPR036249">
    <property type="entry name" value="Thioredoxin-like_sf"/>
</dbReference>